<dbReference type="EMBL" id="CXPG01000017">
    <property type="protein sequence ID" value="CTQ33033.1"/>
    <property type="molecule type" value="Genomic_DNA"/>
</dbReference>
<dbReference type="RefSeq" id="WP_055682487.1">
    <property type="nucleotide sequence ID" value="NZ_CANMUL010000005.1"/>
</dbReference>
<feature type="domain" description="PRC-barrel" evidence="1">
    <location>
        <begin position="10"/>
        <end position="84"/>
    </location>
</feature>
<dbReference type="PANTHER" id="PTHR36505:SF1">
    <property type="entry name" value="BLR1072 PROTEIN"/>
    <property type="match status" value="1"/>
</dbReference>
<dbReference type="OrthoDB" id="7274881at2"/>
<organism evidence="2 3">
    <name type="scientific">Jannaschia rubra</name>
    <dbReference type="NCBI Taxonomy" id="282197"/>
    <lineage>
        <taxon>Bacteria</taxon>
        <taxon>Pseudomonadati</taxon>
        <taxon>Pseudomonadota</taxon>
        <taxon>Alphaproteobacteria</taxon>
        <taxon>Rhodobacterales</taxon>
        <taxon>Roseobacteraceae</taxon>
        <taxon>Jannaschia</taxon>
    </lineage>
</organism>
<accession>A0A0M6XS24</accession>
<dbReference type="PANTHER" id="PTHR36505">
    <property type="entry name" value="BLR1072 PROTEIN"/>
    <property type="match status" value="1"/>
</dbReference>
<dbReference type="InterPro" id="IPR027275">
    <property type="entry name" value="PRC-brl_dom"/>
</dbReference>
<dbReference type="Gene3D" id="2.30.30.240">
    <property type="entry name" value="PRC-barrel domain"/>
    <property type="match status" value="1"/>
</dbReference>
<protein>
    <submittedName>
        <fullName evidence="2">PRC-barrel domain protein</fullName>
    </submittedName>
</protein>
<reference evidence="2 3" key="1">
    <citation type="submission" date="2015-07" db="EMBL/GenBank/DDBJ databases">
        <authorList>
            <person name="Noorani M."/>
        </authorList>
    </citation>
    <scope>NUCLEOTIDE SEQUENCE [LARGE SCALE GENOMIC DNA]</scope>
    <source>
        <strain evidence="2 3">CECT 5088</strain>
    </source>
</reference>
<evidence type="ECO:0000313" key="3">
    <source>
        <dbReference type="Proteomes" id="UP000048908"/>
    </source>
</evidence>
<dbReference type="Pfam" id="PF05239">
    <property type="entry name" value="PRC"/>
    <property type="match status" value="1"/>
</dbReference>
<proteinExistence type="predicted"/>
<dbReference type="AlphaFoldDB" id="A0A0M6XS24"/>
<dbReference type="SUPFAM" id="SSF50346">
    <property type="entry name" value="PRC-barrel domain"/>
    <property type="match status" value="1"/>
</dbReference>
<evidence type="ECO:0000259" key="1">
    <source>
        <dbReference type="Pfam" id="PF05239"/>
    </source>
</evidence>
<name>A0A0M6XS24_9RHOB</name>
<dbReference type="STRING" id="282197.SAMN04488517_10720"/>
<sequence length="116" mass="12626">MTHGDKSLVAANEVSGTAVYGADDSKVGTIDRVMIDKTSGKVAYAVMNFGGILGIGGDERPVPWETLTYDTGLGGFRTSITEAQLNDAPAAQEGWDRDRDWETRTYQTYGVTPYWI</sequence>
<dbReference type="Proteomes" id="UP000048908">
    <property type="component" value="Unassembled WGS sequence"/>
</dbReference>
<keyword evidence="3" id="KW-1185">Reference proteome</keyword>
<gene>
    <name evidence="2" type="ORF">JAN5088_01809</name>
</gene>
<dbReference type="InterPro" id="IPR011033">
    <property type="entry name" value="PRC_barrel-like_sf"/>
</dbReference>
<evidence type="ECO:0000313" key="2">
    <source>
        <dbReference type="EMBL" id="CTQ33033.1"/>
    </source>
</evidence>